<evidence type="ECO:0000256" key="6">
    <source>
        <dbReference type="ARBA" id="ARBA00022538"/>
    </source>
</evidence>
<evidence type="ECO:0000256" key="12">
    <source>
        <dbReference type="ARBA" id="ARBA00023136"/>
    </source>
</evidence>
<keyword evidence="11 13" id="KW-0406">Ion transport</keyword>
<reference evidence="16 17" key="1">
    <citation type="submission" date="2017-04" db="EMBL/GenBank/DDBJ databases">
        <authorList>
            <person name="Afonso C.L."/>
            <person name="Miller P.J."/>
            <person name="Scott M.A."/>
            <person name="Spackman E."/>
            <person name="Goraichik I."/>
            <person name="Dimitrov K.M."/>
            <person name="Suarez D.L."/>
            <person name="Swayne D.E."/>
        </authorList>
    </citation>
    <scope>NUCLEOTIDE SEQUENCE [LARGE SCALE GENOMIC DNA]</scope>
    <source>
        <strain evidence="16 17">USBA 355</strain>
    </source>
</reference>
<feature type="transmembrane region" description="Helical" evidence="13">
    <location>
        <begin position="401"/>
        <end position="423"/>
    </location>
</feature>
<evidence type="ECO:0000259" key="14">
    <source>
        <dbReference type="Pfam" id="PF02705"/>
    </source>
</evidence>
<keyword evidence="5" id="KW-0997">Cell inner membrane</keyword>
<dbReference type="AlphaFoldDB" id="A0A1Y6BDQ8"/>
<keyword evidence="12 13" id="KW-0472">Membrane</keyword>
<evidence type="ECO:0000313" key="16">
    <source>
        <dbReference type="EMBL" id="SME98249.1"/>
    </source>
</evidence>
<dbReference type="GO" id="GO:0005886">
    <property type="term" value="C:plasma membrane"/>
    <property type="evidence" value="ECO:0007669"/>
    <property type="project" value="UniProtKB-SubCell"/>
</dbReference>
<protein>
    <recommendedName>
        <fullName evidence="13">Probable potassium transport system protein Kup</fullName>
    </recommendedName>
</protein>
<accession>A0A1Y6BDQ8</accession>
<evidence type="ECO:0000256" key="5">
    <source>
        <dbReference type="ARBA" id="ARBA00022519"/>
    </source>
</evidence>
<dbReference type="HAMAP" id="MF_01522">
    <property type="entry name" value="Kup"/>
    <property type="match status" value="1"/>
</dbReference>
<organism evidence="16 17">
    <name type="scientific">Tistlia consotensis USBA 355</name>
    <dbReference type="NCBI Taxonomy" id="560819"/>
    <lineage>
        <taxon>Bacteria</taxon>
        <taxon>Pseudomonadati</taxon>
        <taxon>Pseudomonadota</taxon>
        <taxon>Alphaproteobacteria</taxon>
        <taxon>Rhodospirillales</taxon>
        <taxon>Rhodovibrionaceae</taxon>
        <taxon>Tistlia</taxon>
    </lineage>
</organism>
<dbReference type="InterPro" id="IPR053951">
    <property type="entry name" value="K_trans_N"/>
</dbReference>
<keyword evidence="17" id="KW-1185">Reference proteome</keyword>
<feature type="transmembrane region" description="Helical" evidence="13">
    <location>
        <begin position="145"/>
        <end position="163"/>
    </location>
</feature>
<feature type="transmembrane region" description="Helical" evidence="13">
    <location>
        <begin position="53"/>
        <end position="74"/>
    </location>
</feature>
<comment type="catalytic activity">
    <reaction evidence="13">
        <text>K(+)(in) + H(+)(in) = K(+)(out) + H(+)(out)</text>
        <dbReference type="Rhea" id="RHEA:28490"/>
        <dbReference type="ChEBI" id="CHEBI:15378"/>
        <dbReference type="ChEBI" id="CHEBI:29103"/>
    </reaction>
</comment>
<name>A0A1Y6BDQ8_9PROT</name>
<feature type="transmembrane region" description="Helical" evidence="13">
    <location>
        <begin position="343"/>
        <end position="363"/>
    </location>
</feature>
<feature type="transmembrane region" description="Helical" evidence="13">
    <location>
        <begin position="429"/>
        <end position="447"/>
    </location>
</feature>
<evidence type="ECO:0000256" key="4">
    <source>
        <dbReference type="ARBA" id="ARBA00022475"/>
    </source>
</evidence>
<feature type="transmembrane region" description="Helical" evidence="13">
    <location>
        <begin position="293"/>
        <end position="315"/>
    </location>
</feature>
<sequence>MARTTGSGAEERRARLPGLALAALGIVYGDIGTSPLYAFRQALAGLTPTAGHVLGVLSLIFWSLIVVVSLKYLALVMRADNRGEGGILALLALLRPWRGRRTRSKAVLIAVGLFGAALLYGDGMITPAISVLSAVEGLETTASGIAPWVIPITIAILVLLFSFQSRGTARVAALFGPIMVVWFLVIAGLGLAHIVEAPWVLKALDPLYAVDFCAAAGARSLIVLGAVFLVVTGSEALYADMGHFGRAPIRLAWFVGAFPCLLLNYFGQGALVLADPLQAVHPFYHLAPAWGRYPLIGLATVATVIASQAVISGAFSLTRQAVQLGQCPRLTIVQTSSEETGQVYVPAVNVALALATIGLVLGFRTSGNLAAAYGIAVSTTMVITTLLLFRAMSRRWKWRPWLAAVIAGGLLVPDLLFLGANSLKIAQGGWYPILVGGLIFLLMSTWARGRALLRARLVRQKGSLEDFLARLEADPPLRVPGTAVFLTSAEPAVPPILLHHLEHNQVLHEQVLLLTVTTAEEPRVRAEERLSVEALEQGFLRVRVSYGFMQSPNVPVALRLAEELGLEIDLEHTTYYLGREAVIASDKVPGMALWREKLFAFLSRNAVAATAFYNLPPERVVELGIQVEI</sequence>
<dbReference type="PANTHER" id="PTHR30540:SF79">
    <property type="entry name" value="LOW AFFINITY POTASSIUM TRANSPORT SYSTEM PROTEIN KUP"/>
    <property type="match status" value="1"/>
</dbReference>
<dbReference type="InterPro" id="IPR003855">
    <property type="entry name" value="K+_transporter"/>
</dbReference>
<evidence type="ECO:0000256" key="7">
    <source>
        <dbReference type="ARBA" id="ARBA00022692"/>
    </source>
</evidence>
<evidence type="ECO:0000256" key="8">
    <source>
        <dbReference type="ARBA" id="ARBA00022847"/>
    </source>
</evidence>
<dbReference type="RefSeq" id="WP_085121225.1">
    <property type="nucleotide sequence ID" value="NZ_FWZX01000002.1"/>
</dbReference>
<evidence type="ECO:0000256" key="1">
    <source>
        <dbReference type="ARBA" id="ARBA00004141"/>
    </source>
</evidence>
<comment type="function">
    <text evidence="13">Transport of potassium into the cell. Likely operates as a K(+):H(+) symporter.</text>
</comment>
<evidence type="ECO:0000256" key="3">
    <source>
        <dbReference type="ARBA" id="ARBA00022448"/>
    </source>
</evidence>
<dbReference type="Pfam" id="PF02705">
    <property type="entry name" value="K_trans"/>
    <property type="match status" value="1"/>
</dbReference>
<dbReference type="STRING" id="560819.SAMN05428998_102150"/>
<feature type="transmembrane region" description="Helical" evidence="13">
    <location>
        <begin position="369"/>
        <end position="389"/>
    </location>
</feature>
<feature type="transmembrane region" description="Helical" evidence="13">
    <location>
        <begin position="175"/>
        <end position="195"/>
    </location>
</feature>
<evidence type="ECO:0000256" key="9">
    <source>
        <dbReference type="ARBA" id="ARBA00022958"/>
    </source>
</evidence>
<dbReference type="InterPro" id="IPR053952">
    <property type="entry name" value="K_trans_C"/>
</dbReference>
<comment type="similarity">
    <text evidence="2 13">Belongs to the HAK/KUP transporter (TC 2.A.72) family.</text>
</comment>
<gene>
    <name evidence="13" type="primary">kup</name>
    <name evidence="16" type="ORF">SAMN05428998_102150</name>
</gene>
<keyword evidence="9 13" id="KW-0630">Potassium</keyword>
<dbReference type="GO" id="GO:0015293">
    <property type="term" value="F:symporter activity"/>
    <property type="evidence" value="ECO:0007669"/>
    <property type="project" value="UniProtKB-UniRule"/>
</dbReference>
<dbReference type="PANTHER" id="PTHR30540">
    <property type="entry name" value="OSMOTIC STRESS POTASSIUM TRANSPORTER"/>
    <property type="match status" value="1"/>
</dbReference>
<dbReference type="Pfam" id="PF22776">
    <property type="entry name" value="K_trans_C"/>
    <property type="match status" value="1"/>
</dbReference>
<evidence type="ECO:0000256" key="2">
    <source>
        <dbReference type="ARBA" id="ARBA00007019"/>
    </source>
</evidence>
<keyword evidence="10 13" id="KW-1133">Transmembrane helix</keyword>
<evidence type="ECO:0000256" key="13">
    <source>
        <dbReference type="HAMAP-Rule" id="MF_01522"/>
    </source>
</evidence>
<comment type="subcellular location">
    <subcellularLocation>
        <location evidence="13">Cell membrane</location>
        <topology evidence="13">Multi-pass membrane protein</topology>
    </subcellularLocation>
    <subcellularLocation>
        <location evidence="1">Membrane</location>
        <topology evidence="1">Multi-pass membrane protein</topology>
    </subcellularLocation>
</comment>
<dbReference type="GO" id="GO:0015079">
    <property type="term" value="F:potassium ion transmembrane transporter activity"/>
    <property type="evidence" value="ECO:0007669"/>
    <property type="project" value="UniProtKB-UniRule"/>
</dbReference>
<proteinExistence type="inferred from homology"/>
<feature type="domain" description="K+ potassium transporter C-terminal" evidence="15">
    <location>
        <begin position="480"/>
        <end position="629"/>
    </location>
</feature>
<keyword evidence="7 13" id="KW-0812">Transmembrane</keyword>
<keyword evidence="8 13" id="KW-0769">Symport</keyword>
<dbReference type="Proteomes" id="UP000192917">
    <property type="component" value="Unassembled WGS sequence"/>
</dbReference>
<feature type="domain" description="K+ potassium transporter integral membrane" evidence="14">
    <location>
        <begin position="19"/>
        <end position="469"/>
    </location>
</feature>
<feature type="transmembrane region" description="Helical" evidence="13">
    <location>
        <begin position="207"/>
        <end position="231"/>
    </location>
</feature>
<evidence type="ECO:0000256" key="10">
    <source>
        <dbReference type="ARBA" id="ARBA00022989"/>
    </source>
</evidence>
<feature type="transmembrane region" description="Helical" evidence="13">
    <location>
        <begin position="106"/>
        <end position="125"/>
    </location>
</feature>
<evidence type="ECO:0000259" key="15">
    <source>
        <dbReference type="Pfam" id="PF22776"/>
    </source>
</evidence>
<keyword evidence="4 13" id="KW-1003">Cell membrane</keyword>
<evidence type="ECO:0000313" key="17">
    <source>
        <dbReference type="Proteomes" id="UP000192917"/>
    </source>
</evidence>
<keyword evidence="6 13" id="KW-0633">Potassium transport</keyword>
<keyword evidence="3 13" id="KW-0813">Transport</keyword>
<feature type="transmembrane region" description="Helical" evidence="13">
    <location>
        <begin position="251"/>
        <end position="273"/>
    </location>
</feature>
<evidence type="ECO:0000256" key="11">
    <source>
        <dbReference type="ARBA" id="ARBA00023065"/>
    </source>
</evidence>
<dbReference type="InterPro" id="IPR023051">
    <property type="entry name" value="Kup"/>
</dbReference>
<dbReference type="EMBL" id="FWZX01000002">
    <property type="protein sequence ID" value="SME98249.1"/>
    <property type="molecule type" value="Genomic_DNA"/>
</dbReference>